<evidence type="ECO:0000259" key="2">
    <source>
        <dbReference type="PROSITE" id="PS50035"/>
    </source>
</evidence>
<dbReference type="Proteomes" id="UP000004699">
    <property type="component" value="Unassembled WGS sequence"/>
</dbReference>
<dbReference type="EMBL" id="DS999411">
    <property type="protein sequence ID" value="EED35642.1"/>
    <property type="molecule type" value="Genomic_DNA"/>
</dbReference>
<dbReference type="AlphaFoldDB" id="B8KSH8"/>
<dbReference type="GO" id="GO:0006793">
    <property type="term" value="P:phosphorus metabolic process"/>
    <property type="evidence" value="ECO:0007669"/>
    <property type="project" value="UniProtKB-ARBA"/>
</dbReference>
<feature type="domain" description="PLD phosphodiesterase" evidence="2">
    <location>
        <begin position="88"/>
        <end position="115"/>
    </location>
</feature>
<feature type="region of interest" description="Disordered" evidence="1">
    <location>
        <begin position="181"/>
        <end position="204"/>
    </location>
</feature>
<dbReference type="PROSITE" id="PS50035">
    <property type="entry name" value="PLD"/>
    <property type="match status" value="1"/>
</dbReference>
<keyword evidence="4" id="KW-1185">Reference proteome</keyword>
<gene>
    <name evidence="3" type="ORF">NOR51B_1589</name>
</gene>
<dbReference type="GO" id="GO:0003824">
    <property type="term" value="F:catalytic activity"/>
    <property type="evidence" value="ECO:0007669"/>
    <property type="project" value="InterPro"/>
</dbReference>
<name>B8KSH8_9GAMM</name>
<proteinExistence type="predicted"/>
<dbReference type="eggNOG" id="COG1502">
    <property type="taxonomic scope" value="Bacteria"/>
</dbReference>
<evidence type="ECO:0000313" key="4">
    <source>
        <dbReference type="Proteomes" id="UP000004699"/>
    </source>
</evidence>
<protein>
    <submittedName>
        <fullName evidence="3">Phospholipase D/Transphosphatidylase</fullName>
    </submittedName>
</protein>
<dbReference type="OrthoDB" id="7790352at2"/>
<dbReference type="Gene3D" id="3.30.870.10">
    <property type="entry name" value="Endonuclease Chain A"/>
    <property type="match status" value="1"/>
</dbReference>
<feature type="compositionally biased region" description="Basic and acidic residues" evidence="1">
    <location>
        <begin position="193"/>
        <end position="204"/>
    </location>
</feature>
<accession>B8KSH8</accession>
<evidence type="ECO:0000256" key="1">
    <source>
        <dbReference type="SAM" id="MobiDB-lite"/>
    </source>
</evidence>
<sequence length="448" mass="51688">MRFIANRINGVHLRDILPGADGDIEGVYAAIAYGSRSVNEKEDFIGNCLANNLRLDIWMRYDHTVPVAVSVLRRILANHRNNIFCKLIPDYLHSKVIWWKGYGAYVGSANLTDRAWLTNIEAGIFLSEDDLQTSGMLAEVEGFFERLQGLEVAFPLSEEVILEMEELQKLRNDLDEKGKAQRKIPEWNGPSFESKEKAKDRRKESFRKEWHDTLTTLRKIGDELSGNRPYWVPADIPIGWQTDQFLHAYYYSQVSDGLKKPYEDFYQLNKKNPQLALANAVSWWKETASPPSNEDHTFNESAPYIQQKLDQKNILNLTPEEFSQVCYHTHATKDHVIKINLATLGRPDISSMPRDERIPLFANWLLSLRNKKGWDVRKLLHYVLYEGNDEMLWERLYAAAKTAEYSLPHYGLNSLAELVGWARPEIAPPRNGRTSKALRALGYDVRIY</sequence>
<dbReference type="RefSeq" id="WP_009020388.1">
    <property type="nucleotide sequence ID" value="NZ_DS999411.1"/>
</dbReference>
<dbReference type="InterPro" id="IPR001736">
    <property type="entry name" value="PLipase_D/transphosphatidylase"/>
</dbReference>
<reference evidence="4" key="1">
    <citation type="journal article" date="2013" name="BMC Microbiol.">
        <title>Taxonomy and evolution of bacteriochlorophyll a-containing members of the OM60/NOR5 clade of marine gammaproteobacteria: description of Luminiphilus syltensis gen. nov., sp. nov., reclassification of Haliea rubra as Pseudohaliea rubra gen. nov., comb. nov., and emendation of Chromatocurvus halotolerans.</title>
        <authorList>
            <person name="Spring S."/>
            <person name="Riedel T."/>
            <person name="Sproer C."/>
            <person name="Yan S."/>
            <person name="Harder J."/>
            <person name="Fuchs B.M."/>
        </authorList>
    </citation>
    <scope>NUCLEOTIDE SEQUENCE [LARGE SCALE GENOMIC DNA]</scope>
    <source>
        <strain evidence="4">NOR51-B</strain>
    </source>
</reference>
<dbReference type="HOGENOM" id="CLU_049446_0_0_6"/>
<dbReference type="CDD" id="cd09117">
    <property type="entry name" value="PLDc_Bfil_DEXD_like"/>
    <property type="match status" value="1"/>
</dbReference>
<dbReference type="SUPFAM" id="SSF56024">
    <property type="entry name" value="Phospholipase D/nuclease"/>
    <property type="match status" value="1"/>
</dbReference>
<dbReference type="STRING" id="565045.NOR51B_1589"/>
<evidence type="ECO:0000313" key="3">
    <source>
        <dbReference type="EMBL" id="EED35642.1"/>
    </source>
</evidence>
<organism evidence="3 4">
    <name type="scientific">Luminiphilus syltensis NOR5-1B</name>
    <dbReference type="NCBI Taxonomy" id="565045"/>
    <lineage>
        <taxon>Bacteria</taxon>
        <taxon>Pseudomonadati</taxon>
        <taxon>Pseudomonadota</taxon>
        <taxon>Gammaproteobacteria</taxon>
        <taxon>Cellvibrionales</taxon>
        <taxon>Halieaceae</taxon>
        <taxon>Luminiphilus</taxon>
    </lineage>
</organism>